<dbReference type="PANTHER" id="PTHR47549">
    <property type="entry name" value="GOLGI APPARATUS MEMBRANE PROTEIN TVP38-RELATED"/>
    <property type="match status" value="1"/>
</dbReference>
<name>A0A6G1LIT6_9PEZI</name>
<evidence type="ECO:0000259" key="12">
    <source>
        <dbReference type="Pfam" id="PF09335"/>
    </source>
</evidence>
<sequence length="394" mass="44297">MAGPKNYSDTARALASAYHDDDDDEPRLSAQSRRSDSTSPLWHRRSTSQPRDHVMPKWRQSAESLQRKASKLWFHFTPLQRAGLVISSVILFVLIVLGLVYNERIFHALAPAARRWREMPAGWLILWFMTFFVSFPPMIGYSTCVTIAGFVFGMKGWFIMSTASVVGSTAAFLASRTVLRPFVTKLTEKNKKFSALSLVLKHDGLKLLVMIRLCPLPYSISNGAISTIPTVTWLNFMIATAIASPKLLLHIFVGSRLGDIAENGDKMDFQTKIVSYLSILIGVVAGIATGYFIYVRTQARAKQLEAEEAVALRIGRRVSDGGTEYIDDPDERAAVDDLRRYPDDVSLHTTYEDDLERGGDFTEEFTDDEDARQRDVFDEGDGETEDEDDMKSRQ</sequence>
<evidence type="ECO:0000256" key="9">
    <source>
        <dbReference type="ARBA" id="ARBA00023136"/>
    </source>
</evidence>
<evidence type="ECO:0000313" key="14">
    <source>
        <dbReference type="Proteomes" id="UP000799436"/>
    </source>
</evidence>
<evidence type="ECO:0000256" key="8">
    <source>
        <dbReference type="ARBA" id="ARBA00023034"/>
    </source>
</evidence>
<dbReference type="GO" id="GO:0000022">
    <property type="term" value="P:mitotic spindle elongation"/>
    <property type="evidence" value="ECO:0007669"/>
    <property type="project" value="TreeGrafter"/>
</dbReference>
<evidence type="ECO:0000256" key="6">
    <source>
        <dbReference type="ARBA" id="ARBA00022692"/>
    </source>
</evidence>
<reference evidence="13" key="1">
    <citation type="journal article" date="2020" name="Stud. Mycol.">
        <title>101 Dothideomycetes genomes: a test case for predicting lifestyles and emergence of pathogens.</title>
        <authorList>
            <person name="Haridas S."/>
            <person name="Albert R."/>
            <person name="Binder M."/>
            <person name="Bloem J."/>
            <person name="Labutti K."/>
            <person name="Salamov A."/>
            <person name="Andreopoulos B."/>
            <person name="Baker S."/>
            <person name="Barry K."/>
            <person name="Bills G."/>
            <person name="Bluhm B."/>
            <person name="Cannon C."/>
            <person name="Castanera R."/>
            <person name="Culley D."/>
            <person name="Daum C."/>
            <person name="Ezra D."/>
            <person name="Gonzalez J."/>
            <person name="Henrissat B."/>
            <person name="Kuo A."/>
            <person name="Liang C."/>
            <person name="Lipzen A."/>
            <person name="Lutzoni F."/>
            <person name="Magnuson J."/>
            <person name="Mondo S."/>
            <person name="Nolan M."/>
            <person name="Ohm R."/>
            <person name="Pangilinan J."/>
            <person name="Park H.-J."/>
            <person name="Ramirez L."/>
            <person name="Alfaro M."/>
            <person name="Sun H."/>
            <person name="Tritt A."/>
            <person name="Yoshinaga Y."/>
            <person name="Zwiers L.-H."/>
            <person name="Turgeon B."/>
            <person name="Goodwin S."/>
            <person name="Spatafora J."/>
            <person name="Crous P."/>
            <person name="Grigoriev I."/>
        </authorList>
    </citation>
    <scope>NUCLEOTIDE SEQUENCE</scope>
    <source>
        <strain evidence="13">CBS 116005</strain>
    </source>
</reference>
<feature type="transmembrane region" description="Helical" evidence="11">
    <location>
        <begin position="233"/>
        <end position="253"/>
    </location>
</feature>
<dbReference type="PANTHER" id="PTHR47549:SF1">
    <property type="entry name" value="GOLGI APPARATUS MEMBRANE PROTEIN TVP38"/>
    <property type="match status" value="1"/>
</dbReference>
<protein>
    <recommendedName>
        <fullName evidence="4">Golgi apparatus membrane protein TVP38</fullName>
    </recommendedName>
    <alternativeName>
        <fullName evidence="5">Golgi apparatus membrane protein tvp38</fullName>
    </alternativeName>
</protein>
<feature type="region of interest" description="Disordered" evidence="10">
    <location>
        <begin position="349"/>
        <end position="394"/>
    </location>
</feature>
<dbReference type="GO" id="GO:0000139">
    <property type="term" value="C:Golgi membrane"/>
    <property type="evidence" value="ECO:0007669"/>
    <property type="project" value="UniProtKB-SubCell"/>
</dbReference>
<dbReference type="OrthoDB" id="166803at2759"/>
<feature type="domain" description="VTT" evidence="12">
    <location>
        <begin position="141"/>
        <end position="255"/>
    </location>
</feature>
<dbReference type="Pfam" id="PF09335">
    <property type="entry name" value="VTT_dom"/>
    <property type="match status" value="1"/>
</dbReference>
<keyword evidence="9 11" id="KW-0472">Membrane</keyword>
<evidence type="ECO:0000256" key="7">
    <source>
        <dbReference type="ARBA" id="ARBA00022989"/>
    </source>
</evidence>
<keyword evidence="14" id="KW-1185">Reference proteome</keyword>
<dbReference type="GO" id="GO:0016192">
    <property type="term" value="P:vesicle-mediated transport"/>
    <property type="evidence" value="ECO:0007669"/>
    <property type="project" value="TreeGrafter"/>
</dbReference>
<feature type="compositionally biased region" description="Acidic residues" evidence="10">
    <location>
        <begin position="378"/>
        <end position="394"/>
    </location>
</feature>
<accession>A0A6G1LIT6</accession>
<feature type="compositionally biased region" description="Polar residues" evidence="10">
    <location>
        <begin position="29"/>
        <end position="40"/>
    </location>
</feature>
<feature type="transmembrane region" description="Helical" evidence="11">
    <location>
        <begin position="157"/>
        <end position="179"/>
    </location>
</feature>
<feature type="transmembrane region" description="Helical" evidence="11">
    <location>
        <begin position="123"/>
        <end position="151"/>
    </location>
</feature>
<evidence type="ECO:0000256" key="4">
    <source>
        <dbReference type="ARBA" id="ARBA00013533"/>
    </source>
</evidence>
<evidence type="ECO:0000256" key="3">
    <source>
        <dbReference type="ARBA" id="ARBA00008640"/>
    </source>
</evidence>
<comment type="similarity">
    <text evidence="3">Belongs to the TVP38/TMEM64 family.</text>
</comment>
<comment type="function">
    <text evidence="1">Golgi membrane protein involved in vesicular trafficking and spindle migration.</text>
</comment>
<evidence type="ECO:0000256" key="1">
    <source>
        <dbReference type="ARBA" id="ARBA00002978"/>
    </source>
</evidence>
<gene>
    <name evidence="13" type="ORF">EJ03DRAFT_324920</name>
</gene>
<organism evidence="13 14">
    <name type="scientific">Teratosphaeria nubilosa</name>
    <dbReference type="NCBI Taxonomy" id="161662"/>
    <lineage>
        <taxon>Eukaryota</taxon>
        <taxon>Fungi</taxon>
        <taxon>Dikarya</taxon>
        <taxon>Ascomycota</taxon>
        <taxon>Pezizomycotina</taxon>
        <taxon>Dothideomycetes</taxon>
        <taxon>Dothideomycetidae</taxon>
        <taxon>Mycosphaerellales</taxon>
        <taxon>Teratosphaeriaceae</taxon>
        <taxon>Teratosphaeria</taxon>
    </lineage>
</organism>
<dbReference type="Proteomes" id="UP000799436">
    <property type="component" value="Unassembled WGS sequence"/>
</dbReference>
<evidence type="ECO:0000256" key="11">
    <source>
        <dbReference type="SAM" id="Phobius"/>
    </source>
</evidence>
<dbReference type="InterPro" id="IPR051076">
    <property type="entry name" value="Golgi_membrane_TVP38/TMEM64"/>
</dbReference>
<evidence type="ECO:0000313" key="13">
    <source>
        <dbReference type="EMBL" id="KAF2772074.1"/>
    </source>
</evidence>
<dbReference type="AlphaFoldDB" id="A0A6G1LIT6"/>
<evidence type="ECO:0000256" key="10">
    <source>
        <dbReference type="SAM" id="MobiDB-lite"/>
    </source>
</evidence>
<evidence type="ECO:0000256" key="5">
    <source>
        <dbReference type="ARBA" id="ARBA00020673"/>
    </source>
</evidence>
<keyword evidence="7 11" id="KW-1133">Transmembrane helix</keyword>
<feature type="transmembrane region" description="Helical" evidence="11">
    <location>
        <begin position="82"/>
        <end position="102"/>
    </location>
</feature>
<evidence type="ECO:0000256" key="2">
    <source>
        <dbReference type="ARBA" id="ARBA00004653"/>
    </source>
</evidence>
<proteinExistence type="inferred from homology"/>
<feature type="region of interest" description="Disordered" evidence="10">
    <location>
        <begin position="1"/>
        <end position="57"/>
    </location>
</feature>
<keyword evidence="6 11" id="KW-0812">Transmembrane</keyword>
<feature type="transmembrane region" description="Helical" evidence="11">
    <location>
        <begin position="273"/>
        <end position="294"/>
    </location>
</feature>
<keyword evidence="8" id="KW-0333">Golgi apparatus</keyword>
<feature type="compositionally biased region" description="Acidic residues" evidence="10">
    <location>
        <begin position="361"/>
        <end position="370"/>
    </location>
</feature>
<dbReference type="EMBL" id="ML995816">
    <property type="protein sequence ID" value="KAF2772074.1"/>
    <property type="molecule type" value="Genomic_DNA"/>
</dbReference>
<dbReference type="InterPro" id="IPR032816">
    <property type="entry name" value="VTT_dom"/>
</dbReference>
<comment type="subcellular location">
    <subcellularLocation>
        <location evidence="2">Golgi apparatus membrane</location>
        <topology evidence="2">Multi-pass membrane protein</topology>
    </subcellularLocation>
</comment>